<dbReference type="RefSeq" id="XP_020435639.1">
    <property type="nucleotide sequence ID" value="XM_020573567.1"/>
</dbReference>
<name>D3B2H4_HETP5</name>
<dbReference type="EMBL" id="ADBJ01000010">
    <property type="protein sequence ID" value="EFA83522.1"/>
    <property type="molecule type" value="Genomic_DNA"/>
</dbReference>
<comment type="caution">
    <text evidence="2">The sequence shown here is derived from an EMBL/GenBank/DDBJ whole genome shotgun (WGS) entry which is preliminary data.</text>
</comment>
<dbReference type="AlphaFoldDB" id="D3B2H4"/>
<evidence type="ECO:0000256" key="1">
    <source>
        <dbReference type="SAM" id="MobiDB-lite"/>
    </source>
</evidence>
<proteinExistence type="predicted"/>
<evidence type="ECO:0008006" key="4">
    <source>
        <dbReference type="Google" id="ProtNLM"/>
    </source>
</evidence>
<dbReference type="SUPFAM" id="SSF48403">
    <property type="entry name" value="Ankyrin repeat"/>
    <property type="match status" value="1"/>
</dbReference>
<dbReference type="InterPro" id="IPR052050">
    <property type="entry name" value="SecEffector_AnkRepeat"/>
</dbReference>
<dbReference type="Gene3D" id="1.25.40.20">
    <property type="entry name" value="Ankyrin repeat-containing domain"/>
    <property type="match status" value="1"/>
</dbReference>
<keyword evidence="3" id="KW-1185">Reference proteome</keyword>
<accession>D3B2H4</accession>
<evidence type="ECO:0000313" key="3">
    <source>
        <dbReference type="Proteomes" id="UP000001396"/>
    </source>
</evidence>
<organism evidence="2 3">
    <name type="scientific">Heterostelium pallidum (strain ATCC 26659 / Pp 5 / PN500)</name>
    <name type="common">Cellular slime mold</name>
    <name type="synonym">Polysphondylium pallidum</name>
    <dbReference type="NCBI Taxonomy" id="670386"/>
    <lineage>
        <taxon>Eukaryota</taxon>
        <taxon>Amoebozoa</taxon>
        <taxon>Evosea</taxon>
        <taxon>Eumycetozoa</taxon>
        <taxon>Dictyostelia</taxon>
        <taxon>Acytosteliales</taxon>
        <taxon>Acytosteliaceae</taxon>
        <taxon>Heterostelium</taxon>
    </lineage>
</organism>
<gene>
    <name evidence="2" type="ORF">PPL_02587</name>
</gene>
<protein>
    <recommendedName>
        <fullName evidence="4">Ankyrin repeat-containing protein</fullName>
    </recommendedName>
</protein>
<dbReference type="GeneID" id="31358110"/>
<sequence>MYLIHIVRFSHTLKELLQQKKTTRSQILIFFSVAEWNQLMFSKIINNIVLSKLIFDQVHYISKLNSEKSYKWNEVLKKQPQILASHGYYDDIKQYLGDRKNCRFRLFNDELVFVIIKQGSLQMFELVMEYQQPTKKKDYLNRLLQRAARYGRLDICQYLLDEFPSYRWNYYEAIQLTPLSNSREVLEFLESKTDRSMLGHELQTLNCAAGCGSLEMIKWLIATRSPPLTSSDMLNQAIIGNQMEVLKYLIDEHSQLLNLDNTSYLVNAAGSSQRFEIFKMLYDYGCKCPENVANVAACSGNLVLIQWLIANTSCEINGKSLEMAAEYGHLNLVKWLVSNHLQPDVGSQLPVNIMNRVALRGHLDTLVWLENNTSHRIDDILDIANRVLYLGFPNMIQYLCEMIDREASKTTTSTTSTSTTENRFTFTGLLEIAVMSCDLNIAKWAYTFYSDSDNTIAIEGRLEEKIIHALTRDKVKMIDWLYTNVTEHRGWLNKWQKYIKTVVQLNSYESLEWLLDRITLPAEYQQELLSQKETSDHKSDDSCWFNQWRDQINLKYNIKAIEVENINNNNKDNNYKLRHKLKKKKYIKEKKNQLLLLNETIDEWQQLVRQNEIDNQNRIELNNVKSNSNNNNHNSNKNKQNNIENSENNSSTLSISSTLKLLRNKPISNQTTSEHVEKEKVDQYNQQFYNKSYLSFNGLVETAGAVHTEIVSTDITIVTNHRLVYAAHRSFTAIGCTLIVVIAILQFEYTPGCIVTVINGTSRPVVTNHRLIKAAFSFIAKVFCTSQTVFTTQ</sequence>
<dbReference type="STRING" id="670386.D3B2H4"/>
<dbReference type="InterPro" id="IPR036770">
    <property type="entry name" value="Ankyrin_rpt-contain_sf"/>
</dbReference>
<feature type="region of interest" description="Disordered" evidence="1">
    <location>
        <begin position="622"/>
        <end position="650"/>
    </location>
</feature>
<dbReference type="InParanoid" id="D3B2H4"/>
<reference evidence="2 3" key="1">
    <citation type="journal article" date="2011" name="Genome Res.">
        <title>Phylogeny-wide analysis of social amoeba genomes highlights ancient origins for complex intercellular communication.</title>
        <authorList>
            <person name="Heidel A.J."/>
            <person name="Lawal H.M."/>
            <person name="Felder M."/>
            <person name="Schilde C."/>
            <person name="Helps N.R."/>
            <person name="Tunggal B."/>
            <person name="Rivero F."/>
            <person name="John U."/>
            <person name="Schleicher M."/>
            <person name="Eichinger L."/>
            <person name="Platzer M."/>
            <person name="Noegel A.A."/>
            <person name="Schaap P."/>
            <person name="Gloeckner G."/>
        </authorList>
    </citation>
    <scope>NUCLEOTIDE SEQUENCE [LARGE SCALE GENOMIC DNA]</scope>
    <source>
        <strain evidence="3">ATCC 26659 / Pp 5 / PN500</strain>
    </source>
</reference>
<dbReference type="Proteomes" id="UP000001396">
    <property type="component" value="Unassembled WGS sequence"/>
</dbReference>
<dbReference type="PANTHER" id="PTHR46586">
    <property type="entry name" value="ANKYRIN REPEAT-CONTAINING PROTEIN"/>
    <property type="match status" value="1"/>
</dbReference>
<dbReference type="PANTHER" id="PTHR46586:SF4">
    <property type="match status" value="1"/>
</dbReference>
<evidence type="ECO:0000313" key="2">
    <source>
        <dbReference type="EMBL" id="EFA83522.1"/>
    </source>
</evidence>